<keyword evidence="4" id="KW-0456">Lyase</keyword>
<dbReference type="Proteomes" id="UP001501710">
    <property type="component" value="Unassembled WGS sequence"/>
</dbReference>
<evidence type="ECO:0000256" key="2">
    <source>
        <dbReference type="ARBA" id="ARBA00022723"/>
    </source>
</evidence>
<protein>
    <submittedName>
        <fullName evidence="4">Aldolase/citrate lyase family protein</fullName>
    </submittedName>
</protein>
<keyword evidence="3" id="KW-0460">Magnesium</keyword>
<comment type="cofactor">
    <cofactor evidence="1">
        <name>Mg(2+)</name>
        <dbReference type="ChEBI" id="CHEBI:18420"/>
    </cofactor>
</comment>
<dbReference type="PANTHER" id="PTHR32308:SF10">
    <property type="entry name" value="CITRATE LYASE SUBUNIT BETA"/>
    <property type="match status" value="1"/>
</dbReference>
<dbReference type="PANTHER" id="PTHR32308">
    <property type="entry name" value="LYASE BETA SUBUNIT, PUTATIVE (AFU_ORTHOLOGUE AFUA_4G13030)-RELATED"/>
    <property type="match status" value="1"/>
</dbReference>
<sequence>MNLSVPSFDDLSARIAAARDEHGGRRPGGGAEGRQPVHTVFVPADRFSRSTPADFGAEALRLLNTHTPGDGSFGAAFGLDPEIAGPVRERVAAKLATEPVEDVRIDFEDGYGDRPGAEEDAHVEQVVEAVAAAYQVKGLPHYWGVRVKSFADGGHERSMRTLDGFLTTLRDRLGRLPGGFTITFPKVVTVEQVALFTEWLDRLESALGLPSGILRFEVQVQTPEAIIDGDGRIGLRAVADAAAGRLTTAHFGAHDYTAALGLPPHEQHLDHPSCDFARHVMQVSLAGTGVRLADGASNVMPRNDGPDEVNAAWAAHAAHVGHSLRHGFYQGWDLHPAHLPSRYAAVYAFHLTGVDDVIGRVRAWHEQAGGGANGAVDEPPVISALTARLRRAVDCGALDESVLPAP</sequence>
<evidence type="ECO:0000256" key="1">
    <source>
        <dbReference type="ARBA" id="ARBA00001946"/>
    </source>
</evidence>
<keyword evidence="2" id="KW-0479">Metal-binding</keyword>
<evidence type="ECO:0000313" key="5">
    <source>
        <dbReference type="Proteomes" id="UP001501710"/>
    </source>
</evidence>
<dbReference type="Gene3D" id="3.20.20.60">
    <property type="entry name" value="Phosphoenolpyruvate-binding domains"/>
    <property type="match status" value="1"/>
</dbReference>
<reference evidence="5" key="1">
    <citation type="journal article" date="2019" name="Int. J. Syst. Evol. Microbiol.">
        <title>The Global Catalogue of Microorganisms (GCM) 10K type strain sequencing project: providing services to taxonomists for standard genome sequencing and annotation.</title>
        <authorList>
            <consortium name="The Broad Institute Genomics Platform"/>
            <consortium name="The Broad Institute Genome Sequencing Center for Infectious Disease"/>
            <person name="Wu L."/>
            <person name="Ma J."/>
        </authorList>
    </citation>
    <scope>NUCLEOTIDE SEQUENCE [LARGE SCALE GENOMIC DNA]</scope>
    <source>
        <strain evidence="5">JCM 17440</strain>
    </source>
</reference>
<dbReference type="RefSeq" id="WP_344894814.1">
    <property type="nucleotide sequence ID" value="NZ_BAABAS010000005.1"/>
</dbReference>
<accession>A0ABP8BZI9</accession>
<dbReference type="EMBL" id="BAABAS010000005">
    <property type="protein sequence ID" value="GAA4230448.1"/>
    <property type="molecule type" value="Genomic_DNA"/>
</dbReference>
<dbReference type="SUPFAM" id="SSF51621">
    <property type="entry name" value="Phosphoenolpyruvate/pyruvate domain"/>
    <property type="match status" value="1"/>
</dbReference>
<gene>
    <name evidence="4" type="ORF">GCM10022254_25270</name>
</gene>
<dbReference type="Pfam" id="PF22484">
    <property type="entry name" value="DUF6986"/>
    <property type="match status" value="1"/>
</dbReference>
<dbReference type="InterPro" id="IPR015813">
    <property type="entry name" value="Pyrv/PenolPyrv_kinase-like_dom"/>
</dbReference>
<dbReference type="GO" id="GO:0016829">
    <property type="term" value="F:lyase activity"/>
    <property type="evidence" value="ECO:0007669"/>
    <property type="project" value="UniProtKB-KW"/>
</dbReference>
<evidence type="ECO:0000256" key="3">
    <source>
        <dbReference type="ARBA" id="ARBA00022842"/>
    </source>
</evidence>
<comment type="caution">
    <text evidence="4">The sequence shown here is derived from an EMBL/GenBank/DDBJ whole genome shotgun (WGS) entry which is preliminary data.</text>
</comment>
<dbReference type="InterPro" id="IPR040442">
    <property type="entry name" value="Pyrv_kinase-like_dom_sf"/>
</dbReference>
<name>A0ABP8BZI9_9ACTN</name>
<evidence type="ECO:0000313" key="4">
    <source>
        <dbReference type="EMBL" id="GAA4230448.1"/>
    </source>
</evidence>
<proteinExistence type="predicted"/>
<organism evidence="4 5">
    <name type="scientific">Actinomadura meridiana</name>
    <dbReference type="NCBI Taxonomy" id="559626"/>
    <lineage>
        <taxon>Bacteria</taxon>
        <taxon>Bacillati</taxon>
        <taxon>Actinomycetota</taxon>
        <taxon>Actinomycetes</taxon>
        <taxon>Streptosporangiales</taxon>
        <taxon>Thermomonosporaceae</taxon>
        <taxon>Actinomadura</taxon>
    </lineage>
</organism>
<dbReference type="InterPro" id="IPR054255">
    <property type="entry name" value="DUF6986"/>
</dbReference>
<keyword evidence="5" id="KW-1185">Reference proteome</keyword>